<dbReference type="SUPFAM" id="SSF51338">
    <property type="entry name" value="Composite domain of metallo-dependent hydrolases"/>
    <property type="match status" value="1"/>
</dbReference>
<reference evidence="2 3" key="1">
    <citation type="submission" date="2019-04" db="EMBL/GenBank/DDBJ databases">
        <title>Draft genome sequence of Robertkochia marina CC-AMO-30D.</title>
        <authorList>
            <person name="Hameed A."/>
            <person name="Lin S.-Y."/>
            <person name="Shahina M."/>
            <person name="Lai W.-A."/>
            <person name="Young C.-C."/>
        </authorList>
    </citation>
    <scope>NUCLEOTIDE SEQUENCE [LARGE SCALE GENOMIC DNA]</scope>
    <source>
        <strain evidence="2 3">CC-AMO-30D</strain>
    </source>
</reference>
<evidence type="ECO:0000313" key="2">
    <source>
        <dbReference type="EMBL" id="THD67344.1"/>
    </source>
</evidence>
<dbReference type="RefSeq" id="WP_136335551.1">
    <property type="nucleotide sequence ID" value="NZ_QXMP01000009.1"/>
</dbReference>
<evidence type="ECO:0000259" key="1">
    <source>
        <dbReference type="Pfam" id="PF01979"/>
    </source>
</evidence>
<dbReference type="PANTHER" id="PTHR43135">
    <property type="entry name" value="ALPHA-D-RIBOSE 1-METHYLPHOSPHONATE 5-TRIPHOSPHATE DIPHOSPHATASE"/>
    <property type="match status" value="1"/>
</dbReference>
<feature type="domain" description="Amidohydrolase-related" evidence="1">
    <location>
        <begin position="81"/>
        <end position="442"/>
    </location>
</feature>
<organism evidence="2 3">
    <name type="scientific">Robertkochia marina</name>
    <dbReference type="NCBI Taxonomy" id="1227945"/>
    <lineage>
        <taxon>Bacteria</taxon>
        <taxon>Pseudomonadati</taxon>
        <taxon>Bacteroidota</taxon>
        <taxon>Flavobacteriia</taxon>
        <taxon>Flavobacteriales</taxon>
        <taxon>Flavobacteriaceae</taxon>
        <taxon>Robertkochia</taxon>
    </lineage>
</organism>
<dbReference type="PROSITE" id="PS51257">
    <property type="entry name" value="PROKAR_LIPOPROTEIN"/>
    <property type="match status" value="1"/>
</dbReference>
<keyword evidence="3" id="KW-1185">Reference proteome</keyword>
<dbReference type="AlphaFoldDB" id="A0A4S3LZ51"/>
<name>A0A4S3LZ51_9FLAO</name>
<comment type="caution">
    <text evidence="2">The sequence shown here is derived from an EMBL/GenBank/DDBJ whole genome shotgun (WGS) entry which is preliminary data.</text>
</comment>
<evidence type="ECO:0000313" key="3">
    <source>
        <dbReference type="Proteomes" id="UP000305939"/>
    </source>
</evidence>
<dbReference type="Pfam" id="PF01979">
    <property type="entry name" value="Amidohydro_1"/>
    <property type="match status" value="1"/>
</dbReference>
<gene>
    <name evidence="2" type="ORF">E7Z59_06695</name>
</gene>
<dbReference type="InterPro" id="IPR051781">
    <property type="entry name" value="Metallo-dep_Hydrolase"/>
</dbReference>
<dbReference type="InterPro" id="IPR011059">
    <property type="entry name" value="Metal-dep_hydrolase_composite"/>
</dbReference>
<proteinExistence type="predicted"/>
<sequence>MKNHLRFSLPLLLATVIFTSCDKKEHYHLLLENTRIVDVESGTISDRMLVGVTGDSIRTVLPMSERNSVEADTVINANGNYLMPGLWDMHVHFRGGDTLIEENKEFLKMFLDHGVTTVRDAGGDMTPSLLQWRNEIMNKTLAGPDIFTSGPKLDGEKPAWPGSLQVTSTASLNSALDSLEKVGADYVKIYDGSLSDTMYYEIIKGAEKRGLKVTGHMPMDADLNKAISAGLDGIEHLYYLLASTSSAGDSIRALQQGYRSLPLLLDTYDAQKTSKVFQQLIKGEFYVTPTLHITDVLTDLKYEDHRDDNFLSQIGDGIIKTYTRREMAAKGRDETAQAYTEKRRTIFKEMVQPLHEAGAIILAGSDCGAFNSYVYPGISLQEELIALTEAGLSPADALITSVIHGPKFFGLEKSYGKISKNKMAHMILLAEDPLKNIAAIRGIQLVIKGDQIYTP</sequence>
<dbReference type="InterPro" id="IPR006680">
    <property type="entry name" value="Amidohydro-rel"/>
</dbReference>
<dbReference type="Gene3D" id="3.40.50.10910">
    <property type="entry name" value="Amidohydrolase"/>
    <property type="match status" value="1"/>
</dbReference>
<dbReference type="Gene3D" id="2.30.40.10">
    <property type="entry name" value="Urease, subunit C, domain 1"/>
    <property type="match status" value="1"/>
</dbReference>
<dbReference type="Gene3D" id="1.20.58.520">
    <property type="entry name" value="Amidohydrolase"/>
    <property type="match status" value="1"/>
</dbReference>
<dbReference type="PANTHER" id="PTHR43135:SF3">
    <property type="entry name" value="ALPHA-D-RIBOSE 1-METHYLPHOSPHONATE 5-TRIPHOSPHATE DIPHOSPHATASE"/>
    <property type="match status" value="1"/>
</dbReference>
<dbReference type="GO" id="GO:0016810">
    <property type="term" value="F:hydrolase activity, acting on carbon-nitrogen (but not peptide) bonds"/>
    <property type="evidence" value="ECO:0007669"/>
    <property type="project" value="InterPro"/>
</dbReference>
<protein>
    <submittedName>
        <fullName evidence="2">Amidohydrolase</fullName>
    </submittedName>
</protein>
<dbReference type="Proteomes" id="UP000305939">
    <property type="component" value="Unassembled WGS sequence"/>
</dbReference>
<dbReference type="Gene3D" id="3.30.110.90">
    <property type="entry name" value="Amidohydrolase"/>
    <property type="match status" value="1"/>
</dbReference>
<dbReference type="SUPFAM" id="SSF51556">
    <property type="entry name" value="Metallo-dependent hydrolases"/>
    <property type="match status" value="1"/>
</dbReference>
<dbReference type="OrthoDB" id="9815657at2"/>
<dbReference type="EMBL" id="SSMC01000002">
    <property type="protein sequence ID" value="THD67344.1"/>
    <property type="molecule type" value="Genomic_DNA"/>
</dbReference>
<accession>A0A4S3LZ51</accession>
<keyword evidence="2" id="KW-0378">Hydrolase</keyword>
<dbReference type="InterPro" id="IPR032466">
    <property type="entry name" value="Metal_Hydrolase"/>
</dbReference>